<sequence length="448" mass="49425">METPPPPPPDHQQQHHPDDVSEDLLSLSFTSTATTATTTSSDATLTAASSISSSSSSTQPLLSFSDLKFLVRLGSGDIGSVYLAELSSPPLVRSPGDPTSGMFAAKVMDKKELASRNKEGRARTEMEILEMLDHPFLPSLYAAVDSPKWLCLLTEFCPGGDLHVLRQRQPLKRFEESAVRFYASEVVVALEYLHMMGIVYRDLKPENVLIRSDGHIMLTDFDLSLKCDTSTSTAQIVNDSATQHVAAIHNSHFVNPGDQPPPFSACILPDCIVPVVSCFHPRRHRRKRSARRHAGPEFVAKPVDVRSMSFVGTHEYLAPEIVSGEGHGSAVDWWTLGIFIFELFHGVTPFRGLDHEMTLANIVARALEFPKEPNVPAAARDLISQLLVKDPDRRLGSTMGASAIRRHPFFNGVNWALLRCATPPFVPQPFSKELLSDESCPETPVDYY</sequence>
<gene>
    <name evidence="1" type="ORF">MLD38_040206</name>
</gene>
<comment type="caution">
    <text evidence="1">The sequence shown here is derived from an EMBL/GenBank/DDBJ whole genome shotgun (WGS) entry which is preliminary data.</text>
</comment>
<keyword evidence="2" id="KW-1185">Reference proteome</keyword>
<dbReference type="EMBL" id="CM042891">
    <property type="protein sequence ID" value="KAI4304731.1"/>
    <property type="molecule type" value="Genomic_DNA"/>
</dbReference>
<reference evidence="2" key="1">
    <citation type="journal article" date="2023" name="Front. Plant Sci.">
        <title>Chromosomal-level genome assembly of Melastoma candidum provides insights into trichome evolution.</title>
        <authorList>
            <person name="Zhong Y."/>
            <person name="Wu W."/>
            <person name="Sun C."/>
            <person name="Zou P."/>
            <person name="Liu Y."/>
            <person name="Dai S."/>
            <person name="Zhou R."/>
        </authorList>
    </citation>
    <scope>NUCLEOTIDE SEQUENCE [LARGE SCALE GENOMIC DNA]</scope>
</reference>
<accession>A0ACB9L644</accession>
<organism evidence="1 2">
    <name type="scientific">Melastoma candidum</name>
    <dbReference type="NCBI Taxonomy" id="119954"/>
    <lineage>
        <taxon>Eukaryota</taxon>
        <taxon>Viridiplantae</taxon>
        <taxon>Streptophyta</taxon>
        <taxon>Embryophyta</taxon>
        <taxon>Tracheophyta</taxon>
        <taxon>Spermatophyta</taxon>
        <taxon>Magnoliopsida</taxon>
        <taxon>eudicotyledons</taxon>
        <taxon>Gunneridae</taxon>
        <taxon>Pentapetalae</taxon>
        <taxon>rosids</taxon>
        <taxon>malvids</taxon>
        <taxon>Myrtales</taxon>
        <taxon>Melastomataceae</taxon>
        <taxon>Melastomatoideae</taxon>
        <taxon>Melastomateae</taxon>
        <taxon>Melastoma</taxon>
    </lineage>
</organism>
<protein>
    <submittedName>
        <fullName evidence="1">Uncharacterized protein</fullName>
    </submittedName>
</protein>
<dbReference type="Proteomes" id="UP001057402">
    <property type="component" value="Chromosome 12"/>
</dbReference>
<evidence type="ECO:0000313" key="2">
    <source>
        <dbReference type="Proteomes" id="UP001057402"/>
    </source>
</evidence>
<name>A0ACB9L644_9MYRT</name>
<proteinExistence type="predicted"/>
<evidence type="ECO:0000313" key="1">
    <source>
        <dbReference type="EMBL" id="KAI4304731.1"/>
    </source>
</evidence>